<dbReference type="Proteomes" id="UP000014207">
    <property type="component" value="Unassembled WGS sequence"/>
</dbReference>
<evidence type="ECO:0000313" key="1">
    <source>
        <dbReference type="EMBL" id="EOS00586.1"/>
    </source>
</evidence>
<dbReference type="PATRIC" id="fig|1235785.3.peg.2443"/>
<dbReference type="RefSeq" id="WP_016268408.1">
    <property type="nucleotide sequence ID" value="NZ_KE159459.1"/>
</dbReference>
<organism evidence="1 2">
    <name type="scientific">Bacteroides thetaiotaomicron dnLKV9</name>
    <dbReference type="NCBI Taxonomy" id="1235785"/>
    <lineage>
        <taxon>Bacteria</taxon>
        <taxon>Pseudomonadati</taxon>
        <taxon>Bacteroidota</taxon>
        <taxon>Bacteroidia</taxon>
        <taxon>Bacteroidales</taxon>
        <taxon>Bacteroidaceae</taxon>
        <taxon>Bacteroides</taxon>
    </lineage>
</organism>
<sequence length="66" mass="8122">MGTEDKQMRKERNLRYQMRKKGYQFNREQRVAVLPESDNNRSTVQEKRLRALGYDFQYNMFQTTKL</sequence>
<gene>
    <name evidence="1" type="ORF">C799_02435</name>
</gene>
<dbReference type="HOGENOM" id="CLU_202990_0_0_10"/>
<accession>R9H9V9</accession>
<evidence type="ECO:0000313" key="2">
    <source>
        <dbReference type="Proteomes" id="UP000014207"/>
    </source>
</evidence>
<dbReference type="EMBL" id="ASSM01000009">
    <property type="protein sequence ID" value="EOS00586.1"/>
    <property type="molecule type" value="Genomic_DNA"/>
</dbReference>
<comment type="caution">
    <text evidence="1">The sequence shown here is derived from an EMBL/GenBank/DDBJ whole genome shotgun (WGS) entry which is preliminary data.</text>
</comment>
<protein>
    <submittedName>
        <fullName evidence="1">Uncharacterized protein</fullName>
    </submittedName>
</protein>
<reference evidence="1 2" key="1">
    <citation type="submission" date="2013-04" db="EMBL/GenBank/DDBJ databases">
        <title>The Genome Sequence of Bacteroides thetaiotaomicron dnLKV9.</title>
        <authorList>
            <consortium name="The Broad Institute Genomics Platform"/>
            <consortium name="The Broad Institute Genome Sequencing Center for Infectious Disease"/>
            <person name="Earl A."/>
            <person name="Xavier R."/>
            <person name="Kuhn K."/>
            <person name="Stappenbeck T."/>
            <person name="Walker B."/>
            <person name="Young S."/>
            <person name="Zeng Q."/>
            <person name="Gargeya S."/>
            <person name="Fitzgerald M."/>
            <person name="Haas B."/>
            <person name="Abouelleil A."/>
            <person name="Allen A.W."/>
            <person name="Alvarado L."/>
            <person name="Arachchi H.M."/>
            <person name="Berlin A.M."/>
            <person name="Chapman S.B."/>
            <person name="Gainer-Dewar J."/>
            <person name="Goldberg J."/>
            <person name="Griggs A."/>
            <person name="Gujja S."/>
            <person name="Hansen M."/>
            <person name="Howarth C."/>
            <person name="Imamovic A."/>
            <person name="Ireland A."/>
            <person name="Larimer J."/>
            <person name="McCowan C."/>
            <person name="Murphy C."/>
            <person name="Pearson M."/>
            <person name="Poon T.W."/>
            <person name="Priest M."/>
            <person name="Roberts A."/>
            <person name="Saif S."/>
            <person name="Shea T."/>
            <person name="Sisk P."/>
            <person name="Sykes S."/>
            <person name="Wortman J."/>
            <person name="Nusbaum C."/>
            <person name="Birren B."/>
        </authorList>
    </citation>
    <scope>NUCLEOTIDE SEQUENCE [LARGE SCALE GENOMIC DNA]</scope>
    <source>
        <strain evidence="2">dnLKV9</strain>
    </source>
</reference>
<dbReference type="AlphaFoldDB" id="R9H9V9"/>
<proteinExistence type="predicted"/>
<name>R9H9V9_BACT4</name>